<comment type="caution">
    <text evidence="3">The sequence shown here is derived from an EMBL/GenBank/DDBJ whole genome shotgun (WGS) entry which is preliminary data.</text>
</comment>
<accession>A0AAD5PIN2</accession>
<reference evidence="3" key="1">
    <citation type="journal article" date="2022" name="IScience">
        <title>Evolution of zygomycete secretomes and the origins of terrestrial fungal ecologies.</title>
        <authorList>
            <person name="Chang Y."/>
            <person name="Wang Y."/>
            <person name="Mondo S."/>
            <person name="Ahrendt S."/>
            <person name="Andreopoulos W."/>
            <person name="Barry K."/>
            <person name="Beard J."/>
            <person name="Benny G.L."/>
            <person name="Blankenship S."/>
            <person name="Bonito G."/>
            <person name="Cuomo C."/>
            <person name="Desiro A."/>
            <person name="Gervers K.A."/>
            <person name="Hundley H."/>
            <person name="Kuo A."/>
            <person name="LaButti K."/>
            <person name="Lang B.F."/>
            <person name="Lipzen A."/>
            <person name="O'Donnell K."/>
            <person name="Pangilinan J."/>
            <person name="Reynolds N."/>
            <person name="Sandor L."/>
            <person name="Smith M.E."/>
            <person name="Tsang A."/>
            <person name="Grigoriev I.V."/>
            <person name="Stajich J.E."/>
            <person name="Spatafora J.W."/>
        </authorList>
    </citation>
    <scope>NUCLEOTIDE SEQUENCE</scope>
    <source>
        <strain evidence="3">RSA 2281</strain>
    </source>
</reference>
<keyword evidence="2" id="KW-1133">Transmembrane helix</keyword>
<protein>
    <submittedName>
        <fullName evidence="3">Uncharacterized protein</fullName>
    </submittedName>
</protein>
<proteinExistence type="predicted"/>
<name>A0AAD5PIN2_9FUNG</name>
<keyword evidence="4" id="KW-1185">Reference proteome</keyword>
<organism evidence="3 4">
    <name type="scientific">Phascolomyces articulosus</name>
    <dbReference type="NCBI Taxonomy" id="60185"/>
    <lineage>
        <taxon>Eukaryota</taxon>
        <taxon>Fungi</taxon>
        <taxon>Fungi incertae sedis</taxon>
        <taxon>Mucoromycota</taxon>
        <taxon>Mucoromycotina</taxon>
        <taxon>Mucoromycetes</taxon>
        <taxon>Mucorales</taxon>
        <taxon>Lichtheimiaceae</taxon>
        <taxon>Phascolomyces</taxon>
    </lineage>
</organism>
<evidence type="ECO:0000313" key="4">
    <source>
        <dbReference type="Proteomes" id="UP001209540"/>
    </source>
</evidence>
<reference evidence="3" key="2">
    <citation type="submission" date="2023-02" db="EMBL/GenBank/DDBJ databases">
        <authorList>
            <consortium name="DOE Joint Genome Institute"/>
            <person name="Mondo S.J."/>
            <person name="Chang Y."/>
            <person name="Wang Y."/>
            <person name="Ahrendt S."/>
            <person name="Andreopoulos W."/>
            <person name="Barry K."/>
            <person name="Beard J."/>
            <person name="Benny G.L."/>
            <person name="Blankenship S."/>
            <person name="Bonito G."/>
            <person name="Cuomo C."/>
            <person name="Desiro A."/>
            <person name="Gervers K.A."/>
            <person name="Hundley H."/>
            <person name="Kuo A."/>
            <person name="LaButti K."/>
            <person name="Lang B.F."/>
            <person name="Lipzen A."/>
            <person name="O'Donnell K."/>
            <person name="Pangilinan J."/>
            <person name="Reynolds N."/>
            <person name="Sandor L."/>
            <person name="Smith M.W."/>
            <person name="Tsang A."/>
            <person name="Grigoriev I.V."/>
            <person name="Stajich J.E."/>
            <person name="Spatafora J.W."/>
        </authorList>
    </citation>
    <scope>NUCLEOTIDE SEQUENCE</scope>
    <source>
        <strain evidence="3">RSA 2281</strain>
    </source>
</reference>
<feature type="compositionally biased region" description="Polar residues" evidence="1">
    <location>
        <begin position="158"/>
        <end position="175"/>
    </location>
</feature>
<dbReference type="EMBL" id="JAIXMP010000004">
    <property type="protein sequence ID" value="KAI9274701.1"/>
    <property type="molecule type" value="Genomic_DNA"/>
</dbReference>
<gene>
    <name evidence="3" type="ORF">BDA99DRAFT_533319</name>
</gene>
<dbReference type="Proteomes" id="UP001209540">
    <property type="component" value="Unassembled WGS sequence"/>
</dbReference>
<evidence type="ECO:0000313" key="3">
    <source>
        <dbReference type="EMBL" id="KAI9274701.1"/>
    </source>
</evidence>
<feature type="transmembrane region" description="Helical" evidence="2">
    <location>
        <begin position="6"/>
        <end position="25"/>
    </location>
</feature>
<dbReference type="AlphaFoldDB" id="A0AAD5PIN2"/>
<evidence type="ECO:0000256" key="2">
    <source>
        <dbReference type="SAM" id="Phobius"/>
    </source>
</evidence>
<keyword evidence="2" id="KW-0812">Transmembrane</keyword>
<sequence>MLDAGLIAMIVIMSIIGVVSLPYIIEEIILPLIFYISCKIRLFDCIYYFTPKEFKSIPEKTFRDYKWEIHYIEDVKKPFLCDPCNSSVCLYQIHRFLSRVFMDPLKRLIGFFFCCGCGLLKQKNQLNGNDEYILPVHQSSAQKQVESLVNEEEEKSRPSSVGNSKDSQENKSSICPPSPAILTSPPRTPPMSTTTKNNSTNDH</sequence>
<keyword evidence="2" id="KW-0472">Membrane</keyword>
<feature type="region of interest" description="Disordered" evidence="1">
    <location>
        <begin position="144"/>
        <end position="203"/>
    </location>
</feature>
<evidence type="ECO:0000256" key="1">
    <source>
        <dbReference type="SAM" id="MobiDB-lite"/>
    </source>
</evidence>